<name>A0A0E9T9X7_ANGAN</name>
<evidence type="ECO:0000313" key="1">
    <source>
        <dbReference type="EMBL" id="JAH50426.1"/>
    </source>
</evidence>
<sequence length="21" mass="2315">MVHAGVLSQLVTLHLRCHQTA</sequence>
<reference evidence="1" key="2">
    <citation type="journal article" date="2015" name="Fish Shellfish Immunol.">
        <title>Early steps in the European eel (Anguilla anguilla)-Vibrio vulnificus interaction in the gills: Role of the RtxA13 toxin.</title>
        <authorList>
            <person name="Callol A."/>
            <person name="Pajuelo D."/>
            <person name="Ebbesson L."/>
            <person name="Teles M."/>
            <person name="MacKenzie S."/>
            <person name="Amaro C."/>
        </authorList>
    </citation>
    <scope>NUCLEOTIDE SEQUENCE</scope>
</reference>
<accession>A0A0E9T9X7</accession>
<protein>
    <submittedName>
        <fullName evidence="1">Uncharacterized protein</fullName>
    </submittedName>
</protein>
<dbReference type="EMBL" id="GBXM01058151">
    <property type="protein sequence ID" value="JAH50426.1"/>
    <property type="molecule type" value="Transcribed_RNA"/>
</dbReference>
<proteinExistence type="predicted"/>
<organism evidence="1">
    <name type="scientific">Anguilla anguilla</name>
    <name type="common">European freshwater eel</name>
    <name type="synonym">Muraena anguilla</name>
    <dbReference type="NCBI Taxonomy" id="7936"/>
    <lineage>
        <taxon>Eukaryota</taxon>
        <taxon>Metazoa</taxon>
        <taxon>Chordata</taxon>
        <taxon>Craniata</taxon>
        <taxon>Vertebrata</taxon>
        <taxon>Euteleostomi</taxon>
        <taxon>Actinopterygii</taxon>
        <taxon>Neopterygii</taxon>
        <taxon>Teleostei</taxon>
        <taxon>Anguilliformes</taxon>
        <taxon>Anguillidae</taxon>
        <taxon>Anguilla</taxon>
    </lineage>
</organism>
<dbReference type="AlphaFoldDB" id="A0A0E9T9X7"/>
<reference evidence="1" key="1">
    <citation type="submission" date="2014-11" db="EMBL/GenBank/DDBJ databases">
        <authorList>
            <person name="Amaro Gonzalez C."/>
        </authorList>
    </citation>
    <scope>NUCLEOTIDE SEQUENCE</scope>
</reference>